<evidence type="ECO:0000256" key="1">
    <source>
        <dbReference type="SAM" id="MobiDB-lite"/>
    </source>
</evidence>
<protein>
    <submittedName>
        <fullName evidence="2">Uncharacterized protein</fullName>
    </submittedName>
</protein>
<keyword evidence="3" id="KW-1185">Reference proteome</keyword>
<comment type="caution">
    <text evidence="2">The sequence shown here is derived from an EMBL/GenBank/DDBJ whole genome shotgun (WGS) entry which is preliminary data.</text>
</comment>
<accession>A0A6A4G1Y5</accession>
<name>A0A6A4G1Y5_9STRA</name>
<evidence type="ECO:0000313" key="2">
    <source>
        <dbReference type="EMBL" id="KAE9359075.1"/>
    </source>
</evidence>
<gene>
    <name evidence="2" type="ORF">PR003_g948</name>
</gene>
<dbReference type="AlphaFoldDB" id="A0A6A4G1Y5"/>
<sequence>MGGQVSLNGGWLIRPGSSLRDLKPEAGLPNSMGDGRPIQVQLIS</sequence>
<dbReference type="Proteomes" id="UP000434957">
    <property type="component" value="Unassembled WGS sequence"/>
</dbReference>
<dbReference type="EMBL" id="QXFT01000023">
    <property type="protein sequence ID" value="KAE9359075.1"/>
    <property type="molecule type" value="Genomic_DNA"/>
</dbReference>
<organism evidence="2 3">
    <name type="scientific">Phytophthora rubi</name>
    <dbReference type="NCBI Taxonomy" id="129364"/>
    <lineage>
        <taxon>Eukaryota</taxon>
        <taxon>Sar</taxon>
        <taxon>Stramenopiles</taxon>
        <taxon>Oomycota</taxon>
        <taxon>Peronosporomycetes</taxon>
        <taxon>Peronosporales</taxon>
        <taxon>Peronosporaceae</taxon>
        <taxon>Phytophthora</taxon>
    </lineage>
</organism>
<reference evidence="2 3" key="1">
    <citation type="submission" date="2018-08" db="EMBL/GenBank/DDBJ databases">
        <title>Genomic investigation of the strawberry pathogen Phytophthora fragariae indicates pathogenicity is determined by transcriptional variation in three key races.</title>
        <authorList>
            <person name="Adams T.M."/>
            <person name="Armitage A.D."/>
            <person name="Sobczyk M.K."/>
            <person name="Bates H.J."/>
            <person name="Dunwell J.M."/>
            <person name="Nellist C.F."/>
            <person name="Harrison R.J."/>
        </authorList>
    </citation>
    <scope>NUCLEOTIDE SEQUENCE [LARGE SCALE GENOMIC DNA]</scope>
    <source>
        <strain evidence="2 3">SCRP333</strain>
    </source>
</reference>
<proteinExistence type="predicted"/>
<feature type="region of interest" description="Disordered" evidence="1">
    <location>
        <begin position="25"/>
        <end position="44"/>
    </location>
</feature>
<evidence type="ECO:0000313" key="3">
    <source>
        <dbReference type="Proteomes" id="UP000434957"/>
    </source>
</evidence>